<sequence length="117" mass="13540">MEDRHEKDEGASEEAMFKEIVMPNVDGEAWWGKKMGKLHFGYKRHTATDENGLVLAEETTAANKSDIKHLETSLEKTNLLQGTPVYADNGYDSVENRETLVRMKLRSRIMHKEYQWP</sequence>
<name>U2M8F1_9BACT</name>
<dbReference type="Pfam" id="PF01609">
    <property type="entry name" value="DDE_Tnp_1"/>
    <property type="match status" value="1"/>
</dbReference>
<dbReference type="GO" id="GO:0004803">
    <property type="term" value="F:transposase activity"/>
    <property type="evidence" value="ECO:0007669"/>
    <property type="project" value="InterPro"/>
</dbReference>
<dbReference type="GO" id="GO:0003677">
    <property type="term" value="F:DNA binding"/>
    <property type="evidence" value="ECO:0007669"/>
    <property type="project" value="InterPro"/>
</dbReference>
<protein>
    <submittedName>
        <fullName evidence="2">Transposase, IS4-like family protein</fullName>
    </submittedName>
</protein>
<dbReference type="Proteomes" id="UP000017023">
    <property type="component" value="Unassembled WGS sequence"/>
</dbReference>
<accession>U2M8F1</accession>
<dbReference type="InterPro" id="IPR002559">
    <property type="entry name" value="Transposase_11"/>
</dbReference>
<dbReference type="AlphaFoldDB" id="U2M8F1"/>
<dbReference type="GO" id="GO:0006313">
    <property type="term" value="P:DNA transposition"/>
    <property type="evidence" value="ECO:0007669"/>
    <property type="project" value="InterPro"/>
</dbReference>
<dbReference type="PANTHER" id="PTHR35604">
    <property type="entry name" value="TRANSPOSASE INSH FOR INSERTION SEQUENCE ELEMENT IS5A-RELATED"/>
    <property type="match status" value="1"/>
</dbReference>
<proteinExistence type="predicted"/>
<dbReference type="PANTHER" id="PTHR35604:SF2">
    <property type="entry name" value="TRANSPOSASE INSH FOR INSERTION SEQUENCE ELEMENT IS5A-RELATED"/>
    <property type="match status" value="1"/>
</dbReference>
<gene>
    <name evidence="2" type="ORF">HMPREF9145_1339</name>
</gene>
<reference evidence="2 3" key="1">
    <citation type="submission" date="2013-08" db="EMBL/GenBank/DDBJ databases">
        <authorList>
            <person name="Durkin A.S."/>
            <person name="Haft D.R."/>
            <person name="McCorrison J."/>
            <person name="Torralba M."/>
            <person name="Gillis M."/>
            <person name="Haft D.H."/>
            <person name="Methe B."/>
            <person name="Sutton G."/>
            <person name="Nelson K.E."/>
        </authorList>
    </citation>
    <scope>NUCLEOTIDE SEQUENCE [LARGE SCALE GENOMIC DNA]</scope>
    <source>
        <strain evidence="2 3">F0493</strain>
    </source>
</reference>
<feature type="domain" description="Transposase IS4-like" evidence="1">
    <location>
        <begin position="24"/>
        <end position="104"/>
    </location>
</feature>
<dbReference type="PATRIC" id="fig|1395125.3.peg.2712"/>
<evidence type="ECO:0000259" key="1">
    <source>
        <dbReference type="Pfam" id="PF01609"/>
    </source>
</evidence>
<evidence type="ECO:0000313" key="3">
    <source>
        <dbReference type="Proteomes" id="UP000017023"/>
    </source>
</evidence>
<comment type="caution">
    <text evidence="2">The sequence shown here is derived from an EMBL/GenBank/DDBJ whole genome shotgun (WGS) entry which is preliminary data.</text>
</comment>
<dbReference type="EMBL" id="AWGW01000032">
    <property type="protein sequence ID" value="ERJ97999.1"/>
    <property type="molecule type" value="Genomic_DNA"/>
</dbReference>
<organism evidence="2 3">
    <name type="scientific">Segatella salivae F0493</name>
    <dbReference type="NCBI Taxonomy" id="1395125"/>
    <lineage>
        <taxon>Bacteria</taxon>
        <taxon>Pseudomonadati</taxon>
        <taxon>Bacteroidota</taxon>
        <taxon>Bacteroidia</taxon>
        <taxon>Bacteroidales</taxon>
        <taxon>Prevotellaceae</taxon>
        <taxon>Segatella</taxon>
    </lineage>
</organism>
<evidence type="ECO:0000313" key="2">
    <source>
        <dbReference type="EMBL" id="ERJ97999.1"/>
    </source>
</evidence>